<organism evidence="1 2">
    <name type="scientific">Artomyces pyxidatus</name>
    <dbReference type="NCBI Taxonomy" id="48021"/>
    <lineage>
        <taxon>Eukaryota</taxon>
        <taxon>Fungi</taxon>
        <taxon>Dikarya</taxon>
        <taxon>Basidiomycota</taxon>
        <taxon>Agaricomycotina</taxon>
        <taxon>Agaricomycetes</taxon>
        <taxon>Russulales</taxon>
        <taxon>Auriscalpiaceae</taxon>
        <taxon>Artomyces</taxon>
    </lineage>
</organism>
<dbReference type="EMBL" id="MU277196">
    <property type="protein sequence ID" value="KAI0065126.1"/>
    <property type="molecule type" value="Genomic_DNA"/>
</dbReference>
<comment type="caution">
    <text evidence="1">The sequence shown here is derived from an EMBL/GenBank/DDBJ whole genome shotgun (WGS) entry which is preliminary data.</text>
</comment>
<evidence type="ECO:0000313" key="2">
    <source>
        <dbReference type="Proteomes" id="UP000814140"/>
    </source>
</evidence>
<name>A0ACB8TAE2_9AGAM</name>
<keyword evidence="2" id="KW-1185">Reference proteome</keyword>
<reference evidence="1" key="1">
    <citation type="submission" date="2021-03" db="EMBL/GenBank/DDBJ databases">
        <authorList>
            <consortium name="DOE Joint Genome Institute"/>
            <person name="Ahrendt S."/>
            <person name="Looney B.P."/>
            <person name="Miyauchi S."/>
            <person name="Morin E."/>
            <person name="Drula E."/>
            <person name="Courty P.E."/>
            <person name="Chicoki N."/>
            <person name="Fauchery L."/>
            <person name="Kohler A."/>
            <person name="Kuo A."/>
            <person name="Labutti K."/>
            <person name="Pangilinan J."/>
            <person name="Lipzen A."/>
            <person name="Riley R."/>
            <person name="Andreopoulos W."/>
            <person name="He G."/>
            <person name="Johnson J."/>
            <person name="Barry K.W."/>
            <person name="Grigoriev I.V."/>
            <person name="Nagy L."/>
            <person name="Hibbett D."/>
            <person name="Henrissat B."/>
            <person name="Matheny P.B."/>
            <person name="Labbe J."/>
            <person name="Martin F."/>
        </authorList>
    </citation>
    <scope>NUCLEOTIDE SEQUENCE</scope>
    <source>
        <strain evidence="1">HHB10654</strain>
    </source>
</reference>
<reference evidence="1" key="2">
    <citation type="journal article" date="2022" name="New Phytol.">
        <title>Evolutionary transition to the ectomycorrhizal habit in the genomes of a hyperdiverse lineage of mushroom-forming fungi.</title>
        <authorList>
            <person name="Looney B."/>
            <person name="Miyauchi S."/>
            <person name="Morin E."/>
            <person name="Drula E."/>
            <person name="Courty P.E."/>
            <person name="Kohler A."/>
            <person name="Kuo A."/>
            <person name="LaButti K."/>
            <person name="Pangilinan J."/>
            <person name="Lipzen A."/>
            <person name="Riley R."/>
            <person name="Andreopoulos W."/>
            <person name="He G."/>
            <person name="Johnson J."/>
            <person name="Nolan M."/>
            <person name="Tritt A."/>
            <person name="Barry K.W."/>
            <person name="Grigoriev I.V."/>
            <person name="Nagy L.G."/>
            <person name="Hibbett D."/>
            <person name="Henrissat B."/>
            <person name="Matheny P.B."/>
            <person name="Labbe J."/>
            <person name="Martin F.M."/>
        </authorList>
    </citation>
    <scope>NUCLEOTIDE SEQUENCE</scope>
    <source>
        <strain evidence="1">HHB10654</strain>
    </source>
</reference>
<evidence type="ECO:0000313" key="1">
    <source>
        <dbReference type="EMBL" id="KAI0065126.1"/>
    </source>
</evidence>
<gene>
    <name evidence="1" type="ORF">BV25DRAFT_1927348</name>
</gene>
<dbReference type="Proteomes" id="UP000814140">
    <property type="component" value="Unassembled WGS sequence"/>
</dbReference>
<sequence>MQAATKPPHYHAPHDPLHTGEASILGAGDRTAEGDTYLVQDILPKELADVAFEKMIQEVAWNTMFHRGGEVPRLVAVEGQVNADGSFPIYRHPADSSPPLLPFSPTVSLIREHVERVLNHPVNHVLIQHYRTGADYISEHSDKTVDVVRGSNIVNVSLGAQRVMSLRTKKDVLATTGGKRTTQRVPLPHNSMFVMGPATNTRWMHSIHTDKRPLSMKSPAEFFQGGERISLTFRHIGTFLTKGEGRIWGQGATAKSKEDARPVVVGGPEAEKLLAAFGKENHESAFDWEEWYGKGSDVLHFNPPSD</sequence>
<protein>
    <submittedName>
        <fullName evidence="1">Uncharacterized protein</fullName>
    </submittedName>
</protein>
<proteinExistence type="predicted"/>
<accession>A0ACB8TAE2</accession>